<feature type="transmembrane region" description="Helical" evidence="2">
    <location>
        <begin position="35"/>
        <end position="55"/>
    </location>
</feature>
<feature type="transmembrane region" description="Helical" evidence="2">
    <location>
        <begin position="67"/>
        <end position="86"/>
    </location>
</feature>
<feature type="transmembrane region" description="Helical" evidence="2">
    <location>
        <begin position="124"/>
        <end position="147"/>
    </location>
</feature>
<evidence type="ECO:0000313" key="3">
    <source>
        <dbReference type="EMBL" id="MFD0924716.1"/>
    </source>
</evidence>
<feature type="transmembrane region" description="Helical" evidence="2">
    <location>
        <begin position="98"/>
        <end position="118"/>
    </location>
</feature>
<keyword evidence="4" id="KW-1185">Reference proteome</keyword>
<organism evidence="3 4">
    <name type="scientific">Williamsia deligens</name>
    <dbReference type="NCBI Taxonomy" id="321325"/>
    <lineage>
        <taxon>Bacteria</taxon>
        <taxon>Bacillati</taxon>
        <taxon>Actinomycetota</taxon>
        <taxon>Actinomycetes</taxon>
        <taxon>Mycobacteriales</taxon>
        <taxon>Nocardiaceae</taxon>
        <taxon>Williamsia</taxon>
    </lineage>
</organism>
<accession>A0ABW3G6P7</accession>
<dbReference type="Proteomes" id="UP001597068">
    <property type="component" value="Unassembled WGS sequence"/>
</dbReference>
<comment type="caution">
    <text evidence="3">The sequence shown here is derived from an EMBL/GenBank/DDBJ whole genome shotgun (WGS) entry which is preliminary data.</text>
</comment>
<proteinExistence type="predicted"/>
<sequence length="516" mass="55421">MTSAHPAVPVASPDDDLPPAPTDGFDGRRAVVTMLVRWSVIIVATGLAFHSTLVALVREMATGNLMVYQPIVILGAVMVAMGVLARDHAQLPIHDRQSDGIVGVILLALAWVVQYKLVPRFSDVYLTLHLDLLALWMFVFASCVLMFGTRPTLRHRGSWLILLATFPFPIRLLTLLLGGTAVSASVVVILTAVSSAALAAGPNLSRVVLGAVTAGVVGATTLVLLELLAANPSPPLVISLPAFAAGVAAGVVLYGDDIRRFGVTNNLVRMPTRPVVAPGSWRIVATIAVATAALALVTVPSGDIRPPRPVVPGLPTNGPTAVPALWDQTELTRYDFAGRLYGKKGTMTRQRLTARVADPAWDNEGRRRVIVVDTITTRRPILLSVYPVYMVYDLSGVRLSTMVPVPLGHGVRGELGTLVDDKRYLTYTRLTWRWSDGHTAQSIQLLAVDDHRDGAPFPTPELTPVSTATDVLAILLRGNTIVQDERPVYKDRDMLVAAAQSMVDTQVGAAQRAVER</sequence>
<feature type="region of interest" description="Disordered" evidence="1">
    <location>
        <begin position="1"/>
        <end position="22"/>
    </location>
</feature>
<feature type="transmembrane region" description="Helical" evidence="2">
    <location>
        <begin position="207"/>
        <end position="230"/>
    </location>
</feature>
<evidence type="ECO:0000313" key="4">
    <source>
        <dbReference type="Proteomes" id="UP001597068"/>
    </source>
</evidence>
<protein>
    <submittedName>
        <fullName evidence="3">Uncharacterized protein</fullName>
    </submittedName>
</protein>
<keyword evidence="2" id="KW-1133">Transmembrane helix</keyword>
<keyword evidence="2" id="KW-0812">Transmembrane</keyword>
<evidence type="ECO:0000256" key="2">
    <source>
        <dbReference type="SAM" id="Phobius"/>
    </source>
</evidence>
<feature type="transmembrane region" description="Helical" evidence="2">
    <location>
        <begin position="236"/>
        <end position="254"/>
    </location>
</feature>
<keyword evidence="2" id="KW-0472">Membrane</keyword>
<dbReference type="EMBL" id="JBHTIL010000001">
    <property type="protein sequence ID" value="MFD0924716.1"/>
    <property type="molecule type" value="Genomic_DNA"/>
</dbReference>
<reference evidence="4" key="1">
    <citation type="journal article" date="2019" name="Int. J. Syst. Evol. Microbiol.">
        <title>The Global Catalogue of Microorganisms (GCM) 10K type strain sequencing project: providing services to taxonomists for standard genome sequencing and annotation.</title>
        <authorList>
            <consortium name="The Broad Institute Genomics Platform"/>
            <consortium name="The Broad Institute Genome Sequencing Center for Infectious Disease"/>
            <person name="Wu L."/>
            <person name="Ma J."/>
        </authorList>
    </citation>
    <scope>NUCLEOTIDE SEQUENCE [LARGE SCALE GENOMIC DNA]</scope>
    <source>
        <strain evidence="4">CCUG 50873</strain>
    </source>
</reference>
<gene>
    <name evidence="3" type="ORF">ACFQ04_03110</name>
</gene>
<dbReference type="RefSeq" id="WP_253647274.1">
    <property type="nucleotide sequence ID" value="NZ_BAAAMO010000002.1"/>
</dbReference>
<feature type="transmembrane region" description="Helical" evidence="2">
    <location>
        <begin position="275"/>
        <end position="299"/>
    </location>
</feature>
<name>A0ABW3G6P7_9NOCA</name>
<evidence type="ECO:0000256" key="1">
    <source>
        <dbReference type="SAM" id="MobiDB-lite"/>
    </source>
</evidence>